<gene>
    <name evidence="1" type="ORF">GCM10011316_29080</name>
</gene>
<comment type="caution">
    <text evidence="1">The sequence shown here is derived from an EMBL/GenBank/DDBJ whole genome shotgun (WGS) entry which is preliminary data.</text>
</comment>
<accession>A0A916X1B7</accession>
<name>A0A916X1B7_9HYPH</name>
<reference evidence="1" key="2">
    <citation type="submission" date="2020-09" db="EMBL/GenBank/DDBJ databases">
        <authorList>
            <person name="Sun Q."/>
            <person name="Zhou Y."/>
        </authorList>
    </citation>
    <scope>NUCLEOTIDE SEQUENCE</scope>
    <source>
        <strain evidence="1">CGMCC 1.12426</strain>
    </source>
</reference>
<organism evidence="1 2">
    <name type="scientific">Roseibium aquae</name>
    <dbReference type="NCBI Taxonomy" id="1323746"/>
    <lineage>
        <taxon>Bacteria</taxon>
        <taxon>Pseudomonadati</taxon>
        <taxon>Pseudomonadota</taxon>
        <taxon>Alphaproteobacteria</taxon>
        <taxon>Hyphomicrobiales</taxon>
        <taxon>Stappiaceae</taxon>
        <taxon>Roseibium</taxon>
    </lineage>
</organism>
<keyword evidence="2" id="KW-1185">Reference proteome</keyword>
<evidence type="ECO:0000313" key="1">
    <source>
        <dbReference type="EMBL" id="GGB55181.1"/>
    </source>
</evidence>
<sequence length="98" mass="10612">MSYADHAAADCRLIILKALAGETDHRLNETLIQKILESFGHTKPRDYVRTQLSRLENLGAVRLSAAGSVLVAELLGPGLDHVERRALLDGVLKPSPGT</sequence>
<dbReference type="EMBL" id="BMFA01000008">
    <property type="protein sequence ID" value="GGB55181.1"/>
    <property type="molecule type" value="Genomic_DNA"/>
</dbReference>
<dbReference type="Proteomes" id="UP000605148">
    <property type="component" value="Unassembled WGS sequence"/>
</dbReference>
<evidence type="ECO:0008006" key="3">
    <source>
        <dbReference type="Google" id="ProtNLM"/>
    </source>
</evidence>
<proteinExistence type="predicted"/>
<protein>
    <recommendedName>
        <fullName evidence="3">ArsR family transcriptional regulator</fullName>
    </recommendedName>
</protein>
<reference evidence="1" key="1">
    <citation type="journal article" date="2014" name="Int. J. Syst. Evol. Microbiol.">
        <title>Complete genome sequence of Corynebacterium casei LMG S-19264T (=DSM 44701T), isolated from a smear-ripened cheese.</title>
        <authorList>
            <consortium name="US DOE Joint Genome Institute (JGI-PGF)"/>
            <person name="Walter F."/>
            <person name="Albersmeier A."/>
            <person name="Kalinowski J."/>
            <person name="Ruckert C."/>
        </authorList>
    </citation>
    <scope>NUCLEOTIDE SEQUENCE</scope>
    <source>
        <strain evidence="1">CGMCC 1.12426</strain>
    </source>
</reference>
<dbReference type="RefSeq" id="WP_150497752.1">
    <property type="nucleotide sequence ID" value="NZ_BMFA01000008.1"/>
</dbReference>
<evidence type="ECO:0000313" key="2">
    <source>
        <dbReference type="Proteomes" id="UP000605148"/>
    </source>
</evidence>
<dbReference type="OrthoDB" id="7858662at2"/>
<dbReference type="AlphaFoldDB" id="A0A916X1B7"/>